<feature type="domain" description="Apple" evidence="21">
    <location>
        <begin position="1172"/>
        <end position="1248"/>
    </location>
</feature>
<feature type="domain" description="Bulb-type lectin" evidence="20">
    <location>
        <begin position="37"/>
        <end position="158"/>
    </location>
</feature>
<evidence type="ECO:0000259" key="20">
    <source>
        <dbReference type="PROSITE" id="PS50927"/>
    </source>
</evidence>
<feature type="domain" description="Protein kinase" evidence="19">
    <location>
        <begin position="529"/>
        <end position="815"/>
    </location>
</feature>
<keyword evidence="23" id="KW-1185">Reference proteome</keyword>
<dbReference type="InterPro" id="IPR001480">
    <property type="entry name" value="Bulb-type_lectin_dom"/>
</dbReference>
<evidence type="ECO:0000256" key="10">
    <source>
        <dbReference type="ARBA" id="ARBA00022840"/>
    </source>
</evidence>
<dbReference type="EC" id="2.7.11.1" evidence="2"/>
<dbReference type="FunFam" id="1.10.510.10:FF:000060">
    <property type="entry name" value="G-type lectin S-receptor-like serine/threonine-protein kinase"/>
    <property type="match status" value="2"/>
</dbReference>
<dbReference type="GO" id="GO:0005524">
    <property type="term" value="F:ATP binding"/>
    <property type="evidence" value="ECO:0007669"/>
    <property type="project" value="UniProtKB-KW"/>
</dbReference>
<gene>
    <name evidence="22" type="ORF">MUK42_08403</name>
</gene>
<evidence type="ECO:0000256" key="12">
    <source>
        <dbReference type="ARBA" id="ARBA00023136"/>
    </source>
</evidence>
<dbReference type="PROSITE" id="PS00108">
    <property type="entry name" value="PROTEIN_KINASE_ST"/>
    <property type="match status" value="2"/>
</dbReference>
<dbReference type="InterPro" id="IPR000858">
    <property type="entry name" value="S_locus_glycoprot_dom"/>
</dbReference>
<accession>A0A9E7EIW6</accession>
<evidence type="ECO:0000256" key="9">
    <source>
        <dbReference type="ARBA" id="ARBA00022777"/>
    </source>
</evidence>
<keyword evidence="12 18" id="KW-0472">Membrane</keyword>
<feature type="transmembrane region" description="Helical" evidence="18">
    <location>
        <begin position="1266"/>
        <end position="1287"/>
    </location>
</feature>
<keyword evidence="5" id="KW-0808">Transferase</keyword>
<dbReference type="CDD" id="cd00028">
    <property type="entry name" value="B_lectin"/>
    <property type="match status" value="2"/>
</dbReference>
<evidence type="ECO:0000256" key="2">
    <source>
        <dbReference type="ARBA" id="ARBA00012513"/>
    </source>
</evidence>
<dbReference type="CDD" id="cd14066">
    <property type="entry name" value="STKc_IRAK"/>
    <property type="match status" value="2"/>
</dbReference>
<keyword evidence="6 18" id="KW-0812">Transmembrane</keyword>
<feature type="domain" description="Apple" evidence="21">
    <location>
        <begin position="347"/>
        <end position="432"/>
    </location>
</feature>
<evidence type="ECO:0000313" key="22">
    <source>
        <dbReference type="EMBL" id="URD77067.1"/>
    </source>
</evidence>
<dbReference type="PROSITE" id="PS50948">
    <property type="entry name" value="PAN"/>
    <property type="match status" value="2"/>
</dbReference>
<dbReference type="InterPro" id="IPR036426">
    <property type="entry name" value="Bulb-type_lectin_dom_sf"/>
</dbReference>
<dbReference type="SUPFAM" id="SSF51110">
    <property type="entry name" value="alpha-D-mannose-specific plant lectins"/>
    <property type="match status" value="2"/>
</dbReference>
<dbReference type="InterPro" id="IPR011009">
    <property type="entry name" value="Kinase-like_dom_sf"/>
</dbReference>
<dbReference type="PROSITE" id="PS50011">
    <property type="entry name" value="PROTEIN_KINASE_DOM"/>
    <property type="match status" value="2"/>
</dbReference>
<dbReference type="FunFam" id="2.90.10.10:FF:000005">
    <property type="entry name" value="G-type lectin S-receptor-like serine/threonine-protein kinase"/>
    <property type="match status" value="2"/>
</dbReference>
<dbReference type="InterPro" id="IPR003609">
    <property type="entry name" value="Pan_app"/>
</dbReference>
<keyword evidence="13" id="KW-1015">Disulfide bond</keyword>
<dbReference type="SUPFAM" id="SSF56112">
    <property type="entry name" value="Protein kinase-like (PK-like)"/>
    <property type="match status" value="2"/>
</dbReference>
<dbReference type="Gene3D" id="1.10.510.10">
    <property type="entry name" value="Transferase(Phosphotransferase) domain 1"/>
    <property type="match status" value="2"/>
</dbReference>
<dbReference type="FunFam" id="3.30.200.20:FF:000195">
    <property type="entry name" value="G-type lectin S-receptor-like serine/threonine-protein kinase"/>
    <property type="match status" value="1"/>
</dbReference>
<evidence type="ECO:0000256" key="14">
    <source>
        <dbReference type="ARBA" id="ARBA00023170"/>
    </source>
</evidence>
<dbReference type="Pfam" id="PF08276">
    <property type="entry name" value="PAN_2"/>
    <property type="match status" value="2"/>
</dbReference>
<keyword evidence="9 22" id="KW-0418">Kinase</keyword>
<comment type="catalytic activity">
    <reaction evidence="17">
        <text>L-seryl-[protein] + ATP = O-phospho-L-seryl-[protein] + ADP + H(+)</text>
        <dbReference type="Rhea" id="RHEA:17989"/>
        <dbReference type="Rhea" id="RHEA-COMP:9863"/>
        <dbReference type="Rhea" id="RHEA-COMP:11604"/>
        <dbReference type="ChEBI" id="CHEBI:15378"/>
        <dbReference type="ChEBI" id="CHEBI:29999"/>
        <dbReference type="ChEBI" id="CHEBI:30616"/>
        <dbReference type="ChEBI" id="CHEBI:83421"/>
        <dbReference type="ChEBI" id="CHEBI:456216"/>
        <dbReference type="EC" id="2.7.11.1"/>
    </reaction>
</comment>
<evidence type="ECO:0000256" key="4">
    <source>
        <dbReference type="ARBA" id="ARBA00022527"/>
    </source>
</evidence>
<dbReference type="GO" id="GO:0005886">
    <property type="term" value="C:plasma membrane"/>
    <property type="evidence" value="ECO:0007669"/>
    <property type="project" value="UniProtKB-SubCell"/>
</dbReference>
<name>A0A9E7EIW6_9LILI</name>
<dbReference type="Gene3D" id="2.90.10.10">
    <property type="entry name" value="Bulb-type lectin domain"/>
    <property type="match status" value="1"/>
</dbReference>
<feature type="transmembrane region" description="Helical" evidence="18">
    <location>
        <begin position="839"/>
        <end position="858"/>
    </location>
</feature>
<comment type="subcellular location">
    <subcellularLocation>
        <location evidence="1">Cell membrane</location>
        <topology evidence="1">Single-pass type I membrane protein</topology>
    </subcellularLocation>
</comment>
<feature type="domain" description="Protein kinase" evidence="19">
    <location>
        <begin position="1327"/>
        <end position="1605"/>
    </location>
</feature>
<evidence type="ECO:0000256" key="13">
    <source>
        <dbReference type="ARBA" id="ARBA00023157"/>
    </source>
</evidence>
<protein>
    <recommendedName>
        <fullName evidence="2">non-specific serine/threonine protein kinase</fullName>
        <ecNumber evidence="2">2.7.11.1</ecNumber>
    </recommendedName>
</protein>
<dbReference type="SMART" id="SM00473">
    <property type="entry name" value="PAN_AP"/>
    <property type="match status" value="2"/>
</dbReference>
<keyword evidence="3" id="KW-1003">Cell membrane</keyword>
<keyword evidence="10" id="KW-0067">ATP-binding</keyword>
<reference evidence="22" key="1">
    <citation type="submission" date="2022-05" db="EMBL/GenBank/DDBJ databases">
        <title>The Musa troglodytarum L. genome provides insights into the mechanism of non-climacteric behaviour and enrichment of carotenoids.</title>
        <authorList>
            <person name="Wang J."/>
        </authorList>
    </citation>
    <scope>NUCLEOTIDE SEQUENCE</scope>
    <source>
        <tissue evidence="22">Leaf</tissue>
    </source>
</reference>
<dbReference type="Pfam" id="PF07714">
    <property type="entry name" value="PK_Tyr_Ser-Thr"/>
    <property type="match status" value="2"/>
</dbReference>
<dbReference type="OrthoDB" id="1910371at2759"/>
<dbReference type="Proteomes" id="UP001055439">
    <property type="component" value="Chromosome 1"/>
</dbReference>
<organism evidence="22 23">
    <name type="scientific">Musa troglodytarum</name>
    <name type="common">fe'i banana</name>
    <dbReference type="NCBI Taxonomy" id="320322"/>
    <lineage>
        <taxon>Eukaryota</taxon>
        <taxon>Viridiplantae</taxon>
        <taxon>Streptophyta</taxon>
        <taxon>Embryophyta</taxon>
        <taxon>Tracheophyta</taxon>
        <taxon>Spermatophyta</taxon>
        <taxon>Magnoliopsida</taxon>
        <taxon>Liliopsida</taxon>
        <taxon>Zingiberales</taxon>
        <taxon>Musaceae</taxon>
        <taxon>Musa</taxon>
    </lineage>
</organism>
<dbReference type="PANTHER" id="PTHR27002:SF181">
    <property type="entry name" value="RECEPTOR-LIKE SERINE_THREONINE-PROTEIN KINASE"/>
    <property type="match status" value="1"/>
</dbReference>
<evidence type="ECO:0000256" key="8">
    <source>
        <dbReference type="ARBA" id="ARBA00022741"/>
    </source>
</evidence>
<sequence length="1638" mass="183064">MLMFLPMAVACCVKLPGLLCALLFSVLSVLCFLSRASDTIVPGQPLRDGESLISAGGIFELGFFRPGKSSNRYVGIWYHNFSTNTVLWVANRQNPVKGTTGALAIAADGNLVVLDGGNSILWSSNATTASNDSVLQLTDEGNLVLNNSGSVAWQSFDYPTDTYMPGMKVGLDLRTKVSQKITSWTSEDDPAPGNFSLSMDPRESTQIFMWKGTKPRWRSGRWNGQVFIGIQGMVPQYIYGFKLNNFVQEQKMYFYYDAFNSSHRYVLTWYGVERHMIWKNDTNDWYQYWAQPNTPCEVYNQCGKNAACTDGATTICSCLHGFVPASSEEWDSGNWSSGCVRRTALGCRMNNGSGDGGGDGFQTLQGVKLPDISDWNTDVELDSNDCQDRCLRNCSCTAYAVVTGIGCLIWGVDLLDIQVFSTGGNDLFLRLASSELDDNKKNTAALIVTVVLALALSLGLIFLLWKCRRRIRNLFRRPINEERLSIFSAGGGSRAHSGSLRVNYESNDESLSELQLWSFDSVQSATKSFSDSNLVGEGGFGPVYKGLLPEGQEIAVKRLSRSSGQGIEEFKNEVVLISKLQHRNLVRLLGCCIHEQERILIYEYMPNKSLDAFLYDQTKKNLLDWTTRYNIIEGIARGLLYLHRDSRLRIIHRDLKASNILLDEEMNPKISDFGMARIFGNDDNETNTQRVVGTFGYMAPEYAMQGLFSVKSDVYSFGVLLLEILSGKRNSTYHHPELGINLIALAWKLWNEDRVMEFVDPVVTESCTSKQLVRCIIVGLLCVQDRPIDRPSMASIVVMLESEASIPALPKQPTFTTDGSFSETDSSTVDLKAMSAMEIIRMPFLVFFLLQGAVLVHGQAGDRMTPGSPIAVGHSLVSAGGIFELGFFAPGDANKRFLGIWFSNIKEKTVVWVANRDAPLEDDHGALNLTDDGNLALLTGTGIALWSTDTSNAIRPVLQLLDSGNLVLTGGASDNLLWQSFDHPTDTILAGLNIGFDYGRKLDTYLTSWKSDSDPSPGEYSYRMDSRGVAQLVLRKGTTEMYRSGPWTGKGFSGRPNMSPNGVFNFQYTDNQSGVYYTFQVLNATVLGRATLDQNGRFQRFMWTEGSSEWKLFWEVPEGQCDQYASCGGNGICTMLYSSSCDCLEGFVPKSPAEWSLRQYSDGCVRGTPLNCSTDGFRQVLNVKLPDTVNATATNRTPDECRDWCRNNCSCTAYAVFEQSKCLTWFGGLVDVRIFADGEDVLHFRLAASELESLNGDSGKKKTMKIVSITLPIGILLFVCLCLVLWLKCRRRTQGKRKSFRSKRDEEEELELPLFDILTIRTATNDFSNENIIGEGGFGPVYKGQLEDGVEIAVKRLSRDSVQGLREFKTEVMLIAKLQHKNLVRLIGCCTEEDERILVYEYLHNKSLDAFIFDKIRGELLDWQKRLEIIAGIARGLLYLHHDSRLKIIHRDLKTSNILLDHEMNPKISDFGTARIFNVDQIEENTSRVVGTYGYMSPEYAMEGIFSEKSDVFSFGVMVLEILSGKRSRTASPSEPCKNLLQHAWRLWMEGRCLELADEALEDSYSNSKVTRFIQVGLLCVQEGSDDRPTMEDVFLMLSSEDVTLPQPSRPAFYRASAFQKDWTSINAIRITKIEEGR</sequence>
<dbReference type="PANTHER" id="PTHR27002">
    <property type="entry name" value="RECEPTOR-LIKE SERINE/THREONINE-PROTEIN KINASE SD1-8"/>
    <property type="match status" value="1"/>
</dbReference>
<dbReference type="InterPro" id="IPR001245">
    <property type="entry name" value="Ser-Thr/Tyr_kinase_cat_dom"/>
</dbReference>
<evidence type="ECO:0000256" key="15">
    <source>
        <dbReference type="ARBA" id="ARBA00023180"/>
    </source>
</evidence>
<keyword evidence="4" id="KW-0723">Serine/threonine-protein kinase</keyword>
<evidence type="ECO:0000313" key="23">
    <source>
        <dbReference type="Proteomes" id="UP001055439"/>
    </source>
</evidence>
<keyword evidence="8" id="KW-0547">Nucleotide-binding</keyword>
<keyword evidence="7" id="KW-0732">Signal</keyword>
<dbReference type="InterPro" id="IPR008271">
    <property type="entry name" value="Ser/Thr_kinase_AS"/>
</dbReference>
<evidence type="ECO:0000256" key="11">
    <source>
        <dbReference type="ARBA" id="ARBA00022989"/>
    </source>
</evidence>
<evidence type="ECO:0000256" key="6">
    <source>
        <dbReference type="ARBA" id="ARBA00022692"/>
    </source>
</evidence>
<dbReference type="GO" id="GO:0051707">
    <property type="term" value="P:response to other organism"/>
    <property type="evidence" value="ECO:0007669"/>
    <property type="project" value="UniProtKB-ARBA"/>
</dbReference>
<dbReference type="GO" id="GO:0004674">
    <property type="term" value="F:protein serine/threonine kinase activity"/>
    <property type="evidence" value="ECO:0007669"/>
    <property type="project" value="UniProtKB-KW"/>
</dbReference>
<dbReference type="Pfam" id="PF00954">
    <property type="entry name" value="S_locus_glycop"/>
    <property type="match status" value="2"/>
</dbReference>
<proteinExistence type="predicted"/>
<dbReference type="InterPro" id="IPR000719">
    <property type="entry name" value="Prot_kinase_dom"/>
</dbReference>
<evidence type="ECO:0000256" key="16">
    <source>
        <dbReference type="ARBA" id="ARBA00047899"/>
    </source>
</evidence>
<feature type="transmembrane region" description="Helical" evidence="18">
    <location>
        <begin position="444"/>
        <end position="465"/>
    </location>
</feature>
<dbReference type="CDD" id="cd01098">
    <property type="entry name" value="PAN_AP_plant"/>
    <property type="match status" value="2"/>
</dbReference>
<dbReference type="GO" id="GO:0048544">
    <property type="term" value="P:recognition of pollen"/>
    <property type="evidence" value="ECO:0007669"/>
    <property type="project" value="InterPro"/>
</dbReference>
<keyword evidence="11 18" id="KW-1133">Transmembrane helix</keyword>
<evidence type="ECO:0000256" key="5">
    <source>
        <dbReference type="ARBA" id="ARBA00022679"/>
    </source>
</evidence>
<dbReference type="SMART" id="SM00108">
    <property type="entry name" value="B_lectin"/>
    <property type="match status" value="2"/>
</dbReference>
<evidence type="ECO:0000256" key="1">
    <source>
        <dbReference type="ARBA" id="ARBA00004251"/>
    </source>
</evidence>
<dbReference type="SMART" id="SM00220">
    <property type="entry name" value="S_TKc"/>
    <property type="match status" value="2"/>
</dbReference>
<feature type="domain" description="Bulb-type lectin" evidence="20">
    <location>
        <begin position="861"/>
        <end position="981"/>
    </location>
</feature>
<evidence type="ECO:0000256" key="7">
    <source>
        <dbReference type="ARBA" id="ARBA00022729"/>
    </source>
</evidence>
<dbReference type="FunFam" id="2.90.10.30:FF:000003">
    <property type="entry name" value="Os04g0303100 protein"/>
    <property type="match status" value="2"/>
</dbReference>
<dbReference type="Gene3D" id="3.30.200.20">
    <property type="entry name" value="Phosphorylase Kinase, domain 1"/>
    <property type="match status" value="2"/>
</dbReference>
<keyword evidence="15" id="KW-0325">Glycoprotein</keyword>
<evidence type="ECO:0000256" key="3">
    <source>
        <dbReference type="ARBA" id="ARBA00022475"/>
    </source>
</evidence>
<evidence type="ECO:0000256" key="18">
    <source>
        <dbReference type="SAM" id="Phobius"/>
    </source>
</evidence>
<dbReference type="Gene3D" id="2.90.10.30">
    <property type="match status" value="1"/>
</dbReference>
<keyword evidence="14" id="KW-0675">Receptor</keyword>
<comment type="catalytic activity">
    <reaction evidence="16">
        <text>L-threonyl-[protein] + ATP = O-phospho-L-threonyl-[protein] + ADP + H(+)</text>
        <dbReference type="Rhea" id="RHEA:46608"/>
        <dbReference type="Rhea" id="RHEA-COMP:11060"/>
        <dbReference type="Rhea" id="RHEA-COMP:11605"/>
        <dbReference type="ChEBI" id="CHEBI:15378"/>
        <dbReference type="ChEBI" id="CHEBI:30013"/>
        <dbReference type="ChEBI" id="CHEBI:30616"/>
        <dbReference type="ChEBI" id="CHEBI:61977"/>
        <dbReference type="ChEBI" id="CHEBI:456216"/>
        <dbReference type="EC" id="2.7.11.1"/>
    </reaction>
</comment>
<evidence type="ECO:0000259" key="19">
    <source>
        <dbReference type="PROSITE" id="PS50011"/>
    </source>
</evidence>
<evidence type="ECO:0000256" key="17">
    <source>
        <dbReference type="ARBA" id="ARBA00048679"/>
    </source>
</evidence>
<evidence type="ECO:0000259" key="21">
    <source>
        <dbReference type="PROSITE" id="PS50948"/>
    </source>
</evidence>
<dbReference type="FunFam" id="3.30.200.20:FF:000330">
    <property type="entry name" value="G-type lectin S-receptor-like serine/threonine-protein kinase At4g03230"/>
    <property type="match status" value="1"/>
</dbReference>
<dbReference type="EMBL" id="CP097502">
    <property type="protein sequence ID" value="URD77067.1"/>
    <property type="molecule type" value="Genomic_DNA"/>
</dbReference>
<dbReference type="PROSITE" id="PS50927">
    <property type="entry name" value="BULB_LECTIN"/>
    <property type="match status" value="2"/>
</dbReference>
<dbReference type="Pfam" id="PF01453">
    <property type="entry name" value="B_lectin"/>
    <property type="match status" value="2"/>
</dbReference>